<dbReference type="PRINTS" id="PR01033">
    <property type="entry name" value="PHYTOCHROME"/>
</dbReference>
<evidence type="ECO:0000256" key="5">
    <source>
        <dbReference type="ARBA" id="ARBA00022741"/>
    </source>
</evidence>
<proteinExistence type="predicted"/>
<keyword evidence="8" id="KW-0157">Chromophore</keyword>
<dbReference type="InterPro" id="IPR013654">
    <property type="entry name" value="PAS_2"/>
</dbReference>
<dbReference type="Pfam" id="PF00360">
    <property type="entry name" value="PHY"/>
    <property type="match status" value="1"/>
</dbReference>
<dbReference type="EMBL" id="JACXAJ010000001">
    <property type="protein sequence ID" value="MBD1396364.1"/>
    <property type="molecule type" value="Genomic_DNA"/>
</dbReference>
<dbReference type="SUPFAM" id="SSF55781">
    <property type="entry name" value="GAF domain-like"/>
    <property type="match status" value="2"/>
</dbReference>
<keyword evidence="13" id="KW-1185">Reference proteome</keyword>
<dbReference type="InterPro" id="IPR000014">
    <property type="entry name" value="PAS"/>
</dbReference>
<dbReference type="SMART" id="SM00091">
    <property type="entry name" value="PAS"/>
    <property type="match status" value="1"/>
</dbReference>
<name>A0ABR7XDK2_9BACT</name>
<organism evidence="12 13">
    <name type="scientific">Pontibacter aquaedesilientis</name>
    <dbReference type="NCBI Taxonomy" id="2766980"/>
    <lineage>
        <taxon>Bacteria</taxon>
        <taxon>Pseudomonadati</taxon>
        <taxon>Bacteroidota</taxon>
        <taxon>Cytophagia</taxon>
        <taxon>Cytophagales</taxon>
        <taxon>Hymenobacteraceae</taxon>
        <taxon>Pontibacter</taxon>
    </lineage>
</organism>
<dbReference type="InterPro" id="IPR029016">
    <property type="entry name" value="GAF-like_dom_sf"/>
</dbReference>
<dbReference type="Gene3D" id="3.30.450.270">
    <property type="match status" value="1"/>
</dbReference>
<keyword evidence="6" id="KW-0418">Kinase</keyword>
<evidence type="ECO:0000256" key="9">
    <source>
        <dbReference type="ARBA" id="ARBA00023012"/>
    </source>
</evidence>
<keyword evidence="9" id="KW-0902">Two-component regulatory system</keyword>
<dbReference type="Pfam" id="PF08446">
    <property type="entry name" value="PAS_2"/>
    <property type="match status" value="1"/>
</dbReference>
<evidence type="ECO:0000256" key="1">
    <source>
        <dbReference type="ARBA" id="ARBA00022543"/>
    </source>
</evidence>
<protein>
    <submittedName>
        <fullName evidence="12">GAF domain-containing protein</fullName>
    </submittedName>
</protein>
<dbReference type="SUPFAM" id="SSF55785">
    <property type="entry name" value="PYP-like sensor domain (PAS domain)"/>
    <property type="match status" value="1"/>
</dbReference>
<evidence type="ECO:0000256" key="6">
    <source>
        <dbReference type="ARBA" id="ARBA00022777"/>
    </source>
</evidence>
<dbReference type="SMART" id="SM00065">
    <property type="entry name" value="GAF"/>
    <property type="match status" value="1"/>
</dbReference>
<dbReference type="InterPro" id="IPR001294">
    <property type="entry name" value="Phytochrome"/>
</dbReference>
<dbReference type="InterPro" id="IPR016132">
    <property type="entry name" value="Phyto_chromo_attachment"/>
</dbReference>
<dbReference type="Proteomes" id="UP000625551">
    <property type="component" value="Unassembled WGS sequence"/>
</dbReference>
<evidence type="ECO:0000256" key="7">
    <source>
        <dbReference type="ARBA" id="ARBA00022840"/>
    </source>
</evidence>
<evidence type="ECO:0000256" key="4">
    <source>
        <dbReference type="ARBA" id="ARBA00022679"/>
    </source>
</evidence>
<comment type="caution">
    <text evidence="12">The sequence shown here is derived from an EMBL/GenBank/DDBJ whole genome shotgun (WGS) entry which is preliminary data.</text>
</comment>
<dbReference type="PANTHER" id="PTHR43065">
    <property type="entry name" value="SENSOR HISTIDINE KINASE"/>
    <property type="match status" value="1"/>
</dbReference>
<feature type="domain" description="Phytochrome chromophore attachment site" evidence="11">
    <location>
        <begin position="157"/>
        <end position="315"/>
    </location>
</feature>
<evidence type="ECO:0000256" key="8">
    <source>
        <dbReference type="ARBA" id="ARBA00022991"/>
    </source>
</evidence>
<accession>A0ABR7XDK2</accession>
<evidence type="ECO:0000256" key="10">
    <source>
        <dbReference type="ARBA" id="ARBA00023170"/>
    </source>
</evidence>
<dbReference type="InterPro" id="IPR013515">
    <property type="entry name" value="Phytochrome_cen-reg"/>
</dbReference>
<keyword evidence="3" id="KW-0716">Sensory transduction</keyword>
<dbReference type="Gene3D" id="3.30.450.40">
    <property type="match status" value="1"/>
</dbReference>
<dbReference type="PANTHER" id="PTHR43065:SF10">
    <property type="entry name" value="PEROXIDE STRESS-ACTIVATED HISTIDINE KINASE MAK3"/>
    <property type="match status" value="1"/>
</dbReference>
<evidence type="ECO:0000259" key="11">
    <source>
        <dbReference type="PROSITE" id="PS50046"/>
    </source>
</evidence>
<dbReference type="Pfam" id="PF01590">
    <property type="entry name" value="GAF"/>
    <property type="match status" value="1"/>
</dbReference>
<dbReference type="InterPro" id="IPR003018">
    <property type="entry name" value="GAF"/>
</dbReference>
<evidence type="ECO:0000256" key="2">
    <source>
        <dbReference type="ARBA" id="ARBA00022553"/>
    </source>
</evidence>
<reference evidence="12 13" key="1">
    <citation type="submission" date="2020-09" db="EMBL/GenBank/DDBJ databases">
        <title>Genome sequencing and assembly of Pontibacter sp.</title>
        <authorList>
            <person name="Chhetri G."/>
        </authorList>
    </citation>
    <scope>NUCLEOTIDE SEQUENCE [LARGE SCALE GENOMIC DNA]</scope>
    <source>
        <strain evidence="12 13">JH31</strain>
    </source>
</reference>
<dbReference type="PROSITE" id="PS50046">
    <property type="entry name" value="PHYTOCHROME_2"/>
    <property type="match status" value="1"/>
</dbReference>
<sequence length="518" mass="58966">MTMNNLTNNNGIGVDKNYDSDFCGSIPLHLINLTQPHGMLLVLDSELRIRQISENAADHLGIPAEEFLEKPLAEYVNEAQYEELLAKLELRNQGEKIPFTLSFHTSGEEKQFTALIHTEPAYLLIELEEGANYQSHTITEFFQQIKYATSRLKQTESVESIARVAAEEIKRFTDFDKVLIYQFDKQWNGTVIGQAKEDDMSDFMGLRFPASDIPKQARELYFKSPYRLIPTRDYTPVRLLPVINPLTQRFTDLSDCNLRSVAGVHLEYMANMGIMASMSLPIIIENKLWGIISCHHKTAKNPDFEERNAMELLSSIISSQLAAKERENVISLQLTLRSKHATLLEQLYNSNSFVDGLFHGETNLQELLSLTGAAVSYDGEIKTMGNTPPIQKVKELVSWLRRNSTEQIFYTHHLPHLYPNSKDYKNEASGLIAIPLNTEQGEFILGFREETLQTVNWGGNPDQAIQLEPDGKKYHPRNSFALYQETVKFTSIPWLEEEVAAAETLQNAVMGKIIREKF</sequence>
<keyword evidence="5" id="KW-0547">Nucleotide-binding</keyword>
<evidence type="ECO:0000256" key="3">
    <source>
        <dbReference type="ARBA" id="ARBA00022606"/>
    </source>
</evidence>
<dbReference type="CDD" id="cd00130">
    <property type="entry name" value="PAS"/>
    <property type="match status" value="1"/>
</dbReference>
<dbReference type="Gene3D" id="3.30.450.20">
    <property type="entry name" value="PAS domain"/>
    <property type="match status" value="1"/>
</dbReference>
<evidence type="ECO:0000313" key="13">
    <source>
        <dbReference type="Proteomes" id="UP000625551"/>
    </source>
</evidence>
<keyword evidence="4" id="KW-0808">Transferase</keyword>
<keyword evidence="2" id="KW-0597">Phosphoprotein</keyword>
<evidence type="ECO:0000313" key="12">
    <source>
        <dbReference type="EMBL" id="MBD1396364.1"/>
    </source>
</evidence>
<dbReference type="InterPro" id="IPR035965">
    <property type="entry name" value="PAS-like_dom_sf"/>
</dbReference>
<dbReference type="InterPro" id="IPR043150">
    <property type="entry name" value="Phytochrome_PHY_sf"/>
</dbReference>
<gene>
    <name evidence="12" type="ORF">H9Q13_04245</name>
</gene>
<keyword evidence="7" id="KW-0067">ATP-binding</keyword>
<keyword evidence="1" id="KW-0600">Photoreceptor protein</keyword>
<keyword evidence="10" id="KW-0675">Receptor</keyword>